<keyword evidence="4" id="KW-0276">Fatty acid metabolism</keyword>
<keyword evidence="10" id="KW-1185">Reference proteome</keyword>
<dbReference type="EC" id="1.3.1.9" evidence="8"/>
<evidence type="ECO:0000256" key="1">
    <source>
        <dbReference type="ARBA" id="ARBA00005194"/>
    </source>
</evidence>
<dbReference type="PANTHER" id="PTHR43159">
    <property type="entry name" value="ENOYL-[ACYL-CARRIER-PROTEIN] REDUCTASE"/>
    <property type="match status" value="1"/>
</dbReference>
<evidence type="ECO:0000256" key="8">
    <source>
        <dbReference type="PIRNR" id="PIRNR000094"/>
    </source>
</evidence>
<evidence type="ECO:0000313" key="9">
    <source>
        <dbReference type="EMBL" id="MYN43315.1"/>
    </source>
</evidence>
<dbReference type="Gene3D" id="3.40.50.720">
    <property type="entry name" value="NAD(P)-binding Rossmann-like Domain"/>
    <property type="match status" value="1"/>
</dbReference>
<protein>
    <recommendedName>
        <fullName evidence="8">Enoyl-[acyl-carrier-protein] reductase [NADH]</fullName>
        <ecNumber evidence="8">1.3.1.9</ecNumber>
    </recommendedName>
</protein>
<accession>A0ABW9WS54</accession>
<keyword evidence="8" id="KW-0520">NAD</keyword>
<dbReference type="RefSeq" id="WP_161048161.1">
    <property type="nucleotide sequence ID" value="NZ_WWCS01000042.1"/>
</dbReference>
<comment type="similarity">
    <text evidence="2 8">Belongs to the short-chain dehydrogenases/reductases (SDR) family. FabI subfamily.</text>
</comment>
<keyword evidence="6" id="KW-0443">Lipid metabolism</keyword>
<dbReference type="PRINTS" id="PR00081">
    <property type="entry name" value="GDHRDH"/>
</dbReference>
<dbReference type="Pfam" id="PF13561">
    <property type="entry name" value="adh_short_C2"/>
    <property type="match status" value="1"/>
</dbReference>
<dbReference type="InterPro" id="IPR036291">
    <property type="entry name" value="NAD(P)-bd_dom_sf"/>
</dbReference>
<keyword evidence="3 8" id="KW-0444">Lipid biosynthesis</keyword>
<evidence type="ECO:0000313" key="10">
    <source>
        <dbReference type="Proteomes" id="UP000466332"/>
    </source>
</evidence>
<evidence type="ECO:0000256" key="2">
    <source>
        <dbReference type="ARBA" id="ARBA00009233"/>
    </source>
</evidence>
<dbReference type="PANTHER" id="PTHR43159:SF2">
    <property type="entry name" value="ENOYL-[ACYL-CARRIER-PROTEIN] REDUCTASE [NADH], CHLOROPLASTIC"/>
    <property type="match status" value="1"/>
</dbReference>
<name>A0ABW9WS54_9BURK</name>
<dbReference type="EMBL" id="WWCS01000042">
    <property type="protein sequence ID" value="MYN43315.1"/>
    <property type="molecule type" value="Genomic_DNA"/>
</dbReference>
<dbReference type="PIRSF" id="PIRSF000094">
    <property type="entry name" value="Enoyl-ACP_rdct"/>
    <property type="match status" value="1"/>
</dbReference>
<gene>
    <name evidence="9" type="primary">fabI</name>
    <name evidence="9" type="ORF">GTP55_28630</name>
</gene>
<comment type="caution">
    <text evidence="9">The sequence shown here is derived from an EMBL/GenBank/DDBJ whole genome shotgun (WGS) entry which is preliminary data.</text>
</comment>
<dbReference type="Gene3D" id="1.10.8.400">
    <property type="entry name" value="Enoyl acyl carrier protein reductase"/>
    <property type="match status" value="1"/>
</dbReference>
<evidence type="ECO:0000256" key="3">
    <source>
        <dbReference type="ARBA" id="ARBA00022516"/>
    </source>
</evidence>
<dbReference type="SUPFAM" id="SSF51735">
    <property type="entry name" value="NAD(P)-binding Rossmann-fold domains"/>
    <property type="match status" value="1"/>
</dbReference>
<evidence type="ECO:0000256" key="5">
    <source>
        <dbReference type="ARBA" id="ARBA00023002"/>
    </source>
</evidence>
<reference evidence="9 10" key="1">
    <citation type="submission" date="2019-12" db="EMBL/GenBank/DDBJ databases">
        <title>Novel species isolated from a subtropical stream in China.</title>
        <authorList>
            <person name="Lu H."/>
        </authorList>
    </citation>
    <scope>NUCLEOTIDE SEQUENCE [LARGE SCALE GENOMIC DNA]</scope>
    <source>
        <strain evidence="9 10">FT109W</strain>
    </source>
</reference>
<dbReference type="Proteomes" id="UP000466332">
    <property type="component" value="Unassembled WGS sequence"/>
</dbReference>
<evidence type="ECO:0000256" key="4">
    <source>
        <dbReference type="ARBA" id="ARBA00022832"/>
    </source>
</evidence>
<evidence type="ECO:0000256" key="7">
    <source>
        <dbReference type="ARBA" id="ARBA00023160"/>
    </source>
</evidence>
<keyword evidence="5 8" id="KW-0560">Oxidoreductase</keyword>
<dbReference type="InterPro" id="IPR002347">
    <property type="entry name" value="SDR_fam"/>
</dbReference>
<sequence>MSSAAPPALQAKRGLILGVANQHSIASGCAKVAAAHGARLVLSCVDAALPYAGPVAAAVGAPLLSCDVEHAGALETLVRSAATQLGGLDFAIHSIAWAPAADLHGRVTDSSSAGFLRAMHISCHSFAELARQCEPHLSVRGGSLITMSYLGAEQAVPHYGIMGPAKAALESLVRYLAQELGPRGIRVHAISPGPVPTRAASGLEQFDALMQQARARAPLRRLVTLDEIGQLASFLAGDGASGMSGQTIYVDGGYHAVA</sequence>
<dbReference type="NCBIfam" id="NF005717">
    <property type="entry name" value="PRK07533.1"/>
    <property type="match status" value="1"/>
</dbReference>
<keyword evidence="7 8" id="KW-0275">Fatty acid biosynthesis</keyword>
<dbReference type="InterPro" id="IPR014358">
    <property type="entry name" value="Enoyl-ACP_Rdtase_NADH"/>
</dbReference>
<organism evidence="9 10">
    <name type="scientific">Duganella margarita</name>
    <dbReference type="NCBI Taxonomy" id="2692170"/>
    <lineage>
        <taxon>Bacteria</taxon>
        <taxon>Pseudomonadati</taxon>
        <taxon>Pseudomonadota</taxon>
        <taxon>Betaproteobacteria</taxon>
        <taxon>Burkholderiales</taxon>
        <taxon>Oxalobacteraceae</taxon>
        <taxon>Telluria group</taxon>
        <taxon>Duganella</taxon>
    </lineage>
</organism>
<comment type="pathway">
    <text evidence="1">Lipid metabolism; fatty acid biosynthesis.</text>
</comment>
<proteinExistence type="inferred from homology"/>
<evidence type="ECO:0000256" key="6">
    <source>
        <dbReference type="ARBA" id="ARBA00023098"/>
    </source>
</evidence>
<comment type="catalytic activity">
    <reaction evidence="8">
        <text>a 2,3-saturated acyl-[ACP] + NAD(+) = a (2E)-enoyl-[ACP] + NADH + H(+)</text>
        <dbReference type="Rhea" id="RHEA:10240"/>
        <dbReference type="Rhea" id="RHEA-COMP:9925"/>
        <dbReference type="Rhea" id="RHEA-COMP:9926"/>
        <dbReference type="ChEBI" id="CHEBI:15378"/>
        <dbReference type="ChEBI" id="CHEBI:57540"/>
        <dbReference type="ChEBI" id="CHEBI:57945"/>
        <dbReference type="ChEBI" id="CHEBI:78784"/>
        <dbReference type="ChEBI" id="CHEBI:78785"/>
        <dbReference type="EC" id="1.3.1.9"/>
    </reaction>
</comment>